<protein>
    <submittedName>
        <fullName evidence="4">Beta-lactamase</fullName>
    </submittedName>
</protein>
<dbReference type="CDD" id="cd16282">
    <property type="entry name" value="metallo-hydrolase-like_MBL-fold"/>
    <property type="match status" value="1"/>
</dbReference>
<proteinExistence type="inferred from homology"/>
<evidence type="ECO:0000313" key="5">
    <source>
        <dbReference type="Proteomes" id="UP000027341"/>
    </source>
</evidence>
<reference evidence="4 5" key="1">
    <citation type="submission" date="2014-04" db="EMBL/GenBank/DDBJ databases">
        <title>Draft genome sequence of Hydrogenovibrio marinus MH-110, a model organism for aerobic H2 metabolism.</title>
        <authorList>
            <person name="Cha H.J."/>
            <person name="Jo B.H."/>
            <person name="Hwang B.H."/>
        </authorList>
    </citation>
    <scope>NUCLEOTIDE SEQUENCE [LARGE SCALE GENOMIC DNA]</scope>
    <source>
        <strain evidence="4 5">MH-110</strain>
    </source>
</reference>
<dbReference type="PANTHER" id="PTHR42951">
    <property type="entry name" value="METALLO-BETA-LACTAMASE DOMAIN-CONTAINING"/>
    <property type="match status" value="1"/>
</dbReference>
<keyword evidence="2" id="KW-0732">Signal</keyword>
<accession>A0A066ZST0</accession>
<gene>
    <name evidence="4" type="ORF">EI16_09825</name>
</gene>
<dbReference type="EMBL" id="JMIU01000001">
    <property type="protein sequence ID" value="KDN96547.1"/>
    <property type="molecule type" value="Genomic_DNA"/>
</dbReference>
<dbReference type="SUPFAM" id="SSF56281">
    <property type="entry name" value="Metallo-hydrolase/oxidoreductase"/>
    <property type="match status" value="1"/>
</dbReference>
<dbReference type="Gene3D" id="3.60.15.10">
    <property type="entry name" value="Ribonuclease Z/Hydroxyacylglutathione hydrolase-like"/>
    <property type="match status" value="1"/>
</dbReference>
<evidence type="ECO:0000313" key="4">
    <source>
        <dbReference type="EMBL" id="KDN96547.1"/>
    </source>
</evidence>
<dbReference type="PANTHER" id="PTHR42951:SF4">
    <property type="entry name" value="ACYL-COENZYME A THIOESTERASE MBLAC2"/>
    <property type="match status" value="1"/>
</dbReference>
<feature type="domain" description="Metallo-beta-lactamase" evidence="3">
    <location>
        <begin position="72"/>
        <end position="258"/>
    </location>
</feature>
<dbReference type="InterPro" id="IPR036866">
    <property type="entry name" value="RibonucZ/Hydroxyglut_hydro"/>
</dbReference>
<dbReference type="InterPro" id="IPR050855">
    <property type="entry name" value="NDM-1-like"/>
</dbReference>
<organism evidence="4 5">
    <name type="scientific">Hydrogenovibrio marinus</name>
    <dbReference type="NCBI Taxonomy" id="28885"/>
    <lineage>
        <taxon>Bacteria</taxon>
        <taxon>Pseudomonadati</taxon>
        <taxon>Pseudomonadota</taxon>
        <taxon>Gammaproteobacteria</taxon>
        <taxon>Thiotrichales</taxon>
        <taxon>Piscirickettsiaceae</taxon>
        <taxon>Hydrogenovibrio</taxon>
    </lineage>
</organism>
<dbReference type="PROSITE" id="PS51318">
    <property type="entry name" value="TAT"/>
    <property type="match status" value="1"/>
</dbReference>
<dbReference type="InterPro" id="IPR001279">
    <property type="entry name" value="Metallo-B-lactamas"/>
</dbReference>
<evidence type="ECO:0000259" key="3">
    <source>
        <dbReference type="SMART" id="SM00849"/>
    </source>
</evidence>
<name>A0A066ZST0_HYDMR</name>
<dbReference type="Proteomes" id="UP000027341">
    <property type="component" value="Unassembled WGS sequence"/>
</dbReference>
<dbReference type="AlphaFoldDB" id="A0A066ZST0"/>
<dbReference type="Pfam" id="PF00753">
    <property type="entry name" value="Lactamase_B"/>
    <property type="match status" value="1"/>
</dbReference>
<feature type="signal peptide" evidence="2">
    <location>
        <begin position="1"/>
        <end position="33"/>
    </location>
</feature>
<comment type="similarity">
    <text evidence="1">Belongs to the metallo-beta-lactamase superfamily. Class-B beta-lactamase family.</text>
</comment>
<dbReference type="STRING" id="28885.EI16_09825"/>
<dbReference type="GO" id="GO:0017001">
    <property type="term" value="P:antibiotic catabolic process"/>
    <property type="evidence" value="ECO:0007669"/>
    <property type="project" value="UniProtKB-ARBA"/>
</dbReference>
<dbReference type="RefSeq" id="WP_029912917.1">
    <property type="nucleotide sequence ID" value="NZ_AP020335.1"/>
</dbReference>
<feature type="chain" id="PRO_5001632409" evidence="2">
    <location>
        <begin position="34"/>
        <end position="334"/>
    </location>
</feature>
<evidence type="ECO:0000256" key="1">
    <source>
        <dbReference type="ARBA" id="ARBA00005250"/>
    </source>
</evidence>
<dbReference type="SMART" id="SM00849">
    <property type="entry name" value="Lactamase_B"/>
    <property type="match status" value="1"/>
</dbReference>
<evidence type="ECO:0000256" key="2">
    <source>
        <dbReference type="SAM" id="SignalP"/>
    </source>
</evidence>
<dbReference type="InterPro" id="IPR006311">
    <property type="entry name" value="TAT_signal"/>
</dbReference>
<sequence length="334" mass="37235">MEQMSRRNLLKKTLWGSASLVGLSAMTPLYVHASMEFKGPKVPDVDAVKVSDHCYYIPALGSSPSPENYGMFSNPGFVVTPKGVVVIDTGSSVQIGEMILRQIKKVTDKPVVMVINTHYHGDHWLGNHAFVAANQDVKLYSHEAVQKVLKTDGGKFWFDFMQRNTDNKITGTVVTIPNQTLKGGEVFGMGGVTLKVHHFGRMHTESDVAVEVVEDKTIYMGDMVMRRIANMEDGSYKGTIAGLDSVLSLPVNQYIPGHGKHEGKQLILDGKEFMETIYKNTAKYYDEGLSDFEMKPKIMVEPFMKNVASQWSGYQSTLGKFIVVAIKEYEQSMF</sequence>
<keyword evidence="5" id="KW-1185">Reference proteome</keyword>
<comment type="caution">
    <text evidence="4">The sequence shown here is derived from an EMBL/GenBank/DDBJ whole genome shotgun (WGS) entry which is preliminary data.</text>
</comment>